<keyword evidence="3" id="KW-0460">Magnesium</keyword>
<dbReference type="InterPro" id="IPR023198">
    <property type="entry name" value="PGP-like_dom2"/>
</dbReference>
<dbReference type="NCBIfam" id="TIGR01509">
    <property type="entry name" value="HAD-SF-IA-v3"/>
    <property type="match status" value="1"/>
</dbReference>
<dbReference type="Gene3D" id="3.40.50.1000">
    <property type="entry name" value="HAD superfamily/HAD-like"/>
    <property type="match status" value="1"/>
</dbReference>
<dbReference type="Proteomes" id="UP000298416">
    <property type="component" value="Unassembled WGS sequence"/>
</dbReference>
<dbReference type="InterPro" id="IPR041492">
    <property type="entry name" value="HAD_2"/>
</dbReference>
<sequence>MLLKLSMSLPCTCNLIVLNFGAEDYYRSAVFGCSMFSLSLTHSLTHSLSAATTSDSCTISGDNKRCPNTSPPTVLVLFFTAEQRCSSLASVAPLEAILFDIDGTLADSDPIHYYAFREMLQELGYNGGEPITEEFFITNISGKHNEELCQVLFPDWDLQRARKFFVDKEAMFRRLAAEQTEPVAGLDALCRWVEDKGLRRTAVTNAPRANAEMLISLLGLDEFFELLVIGNECERPKPFPDPYLNALKGLGVSADHAFVFEDSVSGIKAGMAAGMSVVGLALRNPESMLTGAGAAMVIKDYTETKLWTALEEIDKKKEELKVT</sequence>
<keyword evidence="4" id="KW-0119">Carbohydrate metabolism</keyword>
<evidence type="ECO:0000256" key="1">
    <source>
        <dbReference type="ARBA" id="ARBA00001946"/>
    </source>
</evidence>
<dbReference type="Gene3D" id="1.10.150.240">
    <property type="entry name" value="Putative phosphatase, domain 2"/>
    <property type="match status" value="1"/>
</dbReference>
<dbReference type="SFLD" id="SFLDS00003">
    <property type="entry name" value="Haloacid_Dehalogenase"/>
    <property type="match status" value="1"/>
</dbReference>
<comment type="cofactor">
    <cofactor evidence="1">
        <name>Mg(2+)</name>
        <dbReference type="ChEBI" id="CHEBI:18420"/>
    </cofactor>
</comment>
<reference evidence="5" key="2">
    <citation type="submission" date="2020-08" db="EMBL/GenBank/DDBJ databases">
        <title>Plant Genome Project.</title>
        <authorList>
            <person name="Zhang R.-G."/>
        </authorList>
    </citation>
    <scope>NUCLEOTIDE SEQUENCE</scope>
    <source>
        <strain evidence="5">Huo1</strain>
        <tissue evidence="5">Leaf</tissue>
    </source>
</reference>
<dbReference type="EMBL" id="PNBA02000005">
    <property type="protein sequence ID" value="KAG6423298.1"/>
    <property type="molecule type" value="Genomic_DNA"/>
</dbReference>
<evidence type="ECO:0008006" key="7">
    <source>
        <dbReference type="Google" id="ProtNLM"/>
    </source>
</evidence>
<dbReference type="SFLD" id="SFLDG01135">
    <property type="entry name" value="C1.5.6:_HAD__Beta-PGM__Phospha"/>
    <property type="match status" value="1"/>
</dbReference>
<dbReference type="Pfam" id="PF13419">
    <property type="entry name" value="HAD_2"/>
    <property type="match status" value="1"/>
</dbReference>
<dbReference type="InterPro" id="IPR006439">
    <property type="entry name" value="HAD-SF_hydro_IA"/>
</dbReference>
<dbReference type="PANTHER" id="PTHR46193">
    <property type="entry name" value="6-PHOSPHOGLUCONATE PHOSPHATASE"/>
    <property type="match status" value="1"/>
</dbReference>
<evidence type="ECO:0000256" key="3">
    <source>
        <dbReference type="ARBA" id="ARBA00022842"/>
    </source>
</evidence>
<reference evidence="5" key="1">
    <citation type="submission" date="2018-01" db="EMBL/GenBank/DDBJ databases">
        <authorList>
            <person name="Mao J.F."/>
        </authorList>
    </citation>
    <scope>NUCLEOTIDE SEQUENCE</scope>
    <source>
        <strain evidence="5">Huo1</strain>
        <tissue evidence="5">Leaf</tissue>
    </source>
</reference>
<dbReference type="SFLD" id="SFLDG01129">
    <property type="entry name" value="C1.5:_HAD__Beta-PGM__Phosphata"/>
    <property type="match status" value="1"/>
</dbReference>
<name>A0A8X9A003_SALSN</name>
<organism evidence="5">
    <name type="scientific">Salvia splendens</name>
    <name type="common">Scarlet sage</name>
    <dbReference type="NCBI Taxonomy" id="180675"/>
    <lineage>
        <taxon>Eukaryota</taxon>
        <taxon>Viridiplantae</taxon>
        <taxon>Streptophyta</taxon>
        <taxon>Embryophyta</taxon>
        <taxon>Tracheophyta</taxon>
        <taxon>Spermatophyta</taxon>
        <taxon>Magnoliopsida</taxon>
        <taxon>eudicotyledons</taxon>
        <taxon>Gunneridae</taxon>
        <taxon>Pentapetalae</taxon>
        <taxon>asterids</taxon>
        <taxon>lamiids</taxon>
        <taxon>Lamiales</taxon>
        <taxon>Lamiaceae</taxon>
        <taxon>Nepetoideae</taxon>
        <taxon>Mentheae</taxon>
        <taxon>Salviinae</taxon>
        <taxon>Salvia</taxon>
        <taxon>Salvia subgen. Calosphace</taxon>
        <taxon>core Calosphace</taxon>
    </lineage>
</organism>
<dbReference type="SUPFAM" id="SSF56784">
    <property type="entry name" value="HAD-like"/>
    <property type="match status" value="1"/>
</dbReference>
<gene>
    <name evidence="5" type="ORF">SASPL_113690</name>
</gene>
<keyword evidence="2" id="KW-0479">Metal-binding</keyword>
<evidence type="ECO:0000256" key="4">
    <source>
        <dbReference type="ARBA" id="ARBA00023277"/>
    </source>
</evidence>
<dbReference type="InterPro" id="IPR036412">
    <property type="entry name" value="HAD-like_sf"/>
</dbReference>
<dbReference type="CDD" id="cd07505">
    <property type="entry name" value="HAD_BPGM-like"/>
    <property type="match status" value="1"/>
</dbReference>
<evidence type="ECO:0000313" key="5">
    <source>
        <dbReference type="EMBL" id="KAG6423298.1"/>
    </source>
</evidence>
<dbReference type="InterPro" id="IPR023214">
    <property type="entry name" value="HAD_sf"/>
</dbReference>
<dbReference type="GO" id="GO:0046872">
    <property type="term" value="F:metal ion binding"/>
    <property type="evidence" value="ECO:0007669"/>
    <property type="project" value="UniProtKB-KW"/>
</dbReference>
<evidence type="ECO:0000256" key="2">
    <source>
        <dbReference type="ARBA" id="ARBA00022723"/>
    </source>
</evidence>
<dbReference type="GO" id="GO:0003824">
    <property type="term" value="F:catalytic activity"/>
    <property type="evidence" value="ECO:0007669"/>
    <property type="project" value="UniProtKB-ARBA"/>
</dbReference>
<accession>A0A8X9A003</accession>
<dbReference type="AlphaFoldDB" id="A0A8X9A003"/>
<evidence type="ECO:0000313" key="6">
    <source>
        <dbReference type="Proteomes" id="UP000298416"/>
    </source>
</evidence>
<comment type="caution">
    <text evidence="5">The sequence shown here is derived from an EMBL/GenBank/DDBJ whole genome shotgun (WGS) entry which is preliminary data.</text>
</comment>
<keyword evidence="6" id="KW-1185">Reference proteome</keyword>
<dbReference type="InterPro" id="IPR051600">
    <property type="entry name" value="Beta-PGM-like"/>
</dbReference>
<dbReference type="PANTHER" id="PTHR46193:SF18">
    <property type="entry name" value="HEXITOL PHOSPHATASE B"/>
    <property type="match status" value="1"/>
</dbReference>
<proteinExistence type="predicted"/>
<protein>
    <recommendedName>
        <fullName evidence="7">Beta-phosphoglucomutase</fullName>
    </recommendedName>
</protein>